<evidence type="ECO:0000313" key="2">
    <source>
        <dbReference type="Proteomes" id="UP000659084"/>
    </source>
</evidence>
<dbReference type="KEGG" id="sfg:AV650_28710"/>
<reference evidence="1" key="1">
    <citation type="submission" date="2020-08" db="EMBL/GenBank/DDBJ databases">
        <title>Food and environmental bacterial isolates.</title>
        <authorList>
            <person name="Richter L."/>
            <person name="Du Plessis E.M."/>
            <person name="Duvenage S."/>
            <person name="Allam M."/>
            <person name="Korsten L."/>
        </authorList>
    </citation>
    <scope>NUCLEOTIDE SEQUENCE</scope>
    <source>
        <strain evidence="1">UPMP2127</strain>
    </source>
</reference>
<sequence length="146" mass="16474">MTAMAFWSKSSAFNGWCKAHFVEGAWRTTACVTSKTLEELNANGDRWELVTVGEAKARFAAANYRPVSEISEEKFTDMLEVLPPLDWQGTPESQTFKLSEMYSGNITDIFAQYRTRFFTMRNEVTLTHEEIIGKIRAFIDAAGIAA</sequence>
<organism evidence="1 2">
    <name type="scientific">Serratia fonticola</name>
    <dbReference type="NCBI Taxonomy" id="47917"/>
    <lineage>
        <taxon>Bacteria</taxon>
        <taxon>Pseudomonadati</taxon>
        <taxon>Pseudomonadota</taxon>
        <taxon>Gammaproteobacteria</taxon>
        <taxon>Enterobacterales</taxon>
        <taxon>Yersiniaceae</taxon>
        <taxon>Serratia</taxon>
    </lineage>
</organism>
<dbReference type="KEGG" id="sfg:AV650_28155"/>
<gene>
    <name evidence="1" type="ORF">H8J20_20945</name>
</gene>
<name>A0AAP2BCR8_SERFO</name>
<dbReference type="EMBL" id="JACNYO010000026">
    <property type="protein sequence ID" value="MBC3214609.1"/>
    <property type="molecule type" value="Genomic_DNA"/>
</dbReference>
<dbReference type="AlphaFoldDB" id="A0AAP2BCR8"/>
<accession>A0AAP2BCR8</accession>
<comment type="caution">
    <text evidence="1">The sequence shown here is derived from an EMBL/GenBank/DDBJ whole genome shotgun (WGS) entry which is preliminary data.</text>
</comment>
<protein>
    <submittedName>
        <fullName evidence="1">DUF1419 domain-containing protein</fullName>
    </submittedName>
</protein>
<dbReference type="RefSeq" id="WP_059202149.1">
    <property type="nucleotide sequence ID" value="NZ_CAMKUK010000015.1"/>
</dbReference>
<dbReference type="Proteomes" id="UP000659084">
    <property type="component" value="Unassembled WGS sequence"/>
</dbReference>
<proteinExistence type="predicted"/>
<evidence type="ECO:0000313" key="1">
    <source>
        <dbReference type="EMBL" id="MBC3214609.1"/>
    </source>
</evidence>